<organism evidence="1 2">
    <name type="scientific">Meripilus lineatus</name>
    <dbReference type="NCBI Taxonomy" id="2056292"/>
    <lineage>
        <taxon>Eukaryota</taxon>
        <taxon>Fungi</taxon>
        <taxon>Dikarya</taxon>
        <taxon>Basidiomycota</taxon>
        <taxon>Agaricomycotina</taxon>
        <taxon>Agaricomycetes</taxon>
        <taxon>Polyporales</taxon>
        <taxon>Meripilaceae</taxon>
        <taxon>Meripilus</taxon>
    </lineage>
</organism>
<name>A0AAD5Y7V1_9APHY</name>
<dbReference type="AlphaFoldDB" id="A0AAD5Y7V1"/>
<dbReference type="EMBL" id="JANAWD010000947">
    <property type="protein sequence ID" value="KAJ3474948.1"/>
    <property type="molecule type" value="Genomic_DNA"/>
</dbReference>
<evidence type="ECO:0000313" key="1">
    <source>
        <dbReference type="EMBL" id="KAJ3474948.1"/>
    </source>
</evidence>
<comment type="caution">
    <text evidence="1">The sequence shown here is derived from an EMBL/GenBank/DDBJ whole genome shotgun (WGS) entry which is preliminary data.</text>
</comment>
<dbReference type="Proteomes" id="UP001212997">
    <property type="component" value="Unassembled WGS sequence"/>
</dbReference>
<keyword evidence="2" id="KW-1185">Reference proteome</keyword>
<accession>A0AAD5Y7V1</accession>
<gene>
    <name evidence="1" type="ORF">NLI96_g12156</name>
</gene>
<reference evidence="1" key="1">
    <citation type="submission" date="2022-07" db="EMBL/GenBank/DDBJ databases">
        <title>Genome Sequence of Physisporinus lineatus.</title>
        <authorList>
            <person name="Buettner E."/>
        </authorList>
    </citation>
    <scope>NUCLEOTIDE SEQUENCE</scope>
    <source>
        <strain evidence="1">VT162</strain>
    </source>
</reference>
<proteinExistence type="predicted"/>
<sequence length="192" mass="21502">MLDLVPATLASAPRAEQSNVLQIMESDERNGVNLNVGKPSFDPYPLPVEVQEKIISSMTTDGEWPDEETLKGLTSCTLVHPELYPAALNILYDRVQISGKEQYKLFKDTLNKNKHIARRVRSLSVCDVIPEDRIAAIFLHICPKLPELKQLFMVFGTPDEDGLTLRIPPGGNLATLRQFPSLAHDPWFTPKP</sequence>
<evidence type="ECO:0000313" key="2">
    <source>
        <dbReference type="Proteomes" id="UP001212997"/>
    </source>
</evidence>
<protein>
    <submittedName>
        <fullName evidence="1">Uncharacterized protein</fullName>
    </submittedName>
</protein>